<accession>A0ACC2JE15</accession>
<proteinExistence type="predicted"/>
<name>A0ACC2JE15_9PEZI</name>
<dbReference type="EMBL" id="JAPUUL010002229">
    <property type="protein sequence ID" value="KAJ8125681.1"/>
    <property type="molecule type" value="Genomic_DNA"/>
</dbReference>
<dbReference type="Proteomes" id="UP001153332">
    <property type="component" value="Unassembled WGS sequence"/>
</dbReference>
<evidence type="ECO:0000313" key="2">
    <source>
        <dbReference type="Proteomes" id="UP001153332"/>
    </source>
</evidence>
<organism evidence="1 2">
    <name type="scientific">Lasiodiplodia mahajangana</name>
    <dbReference type="NCBI Taxonomy" id="1108764"/>
    <lineage>
        <taxon>Eukaryota</taxon>
        <taxon>Fungi</taxon>
        <taxon>Dikarya</taxon>
        <taxon>Ascomycota</taxon>
        <taxon>Pezizomycotina</taxon>
        <taxon>Dothideomycetes</taxon>
        <taxon>Dothideomycetes incertae sedis</taxon>
        <taxon>Botryosphaeriales</taxon>
        <taxon>Botryosphaeriaceae</taxon>
        <taxon>Lasiodiplodia</taxon>
    </lineage>
</organism>
<protein>
    <submittedName>
        <fullName evidence="1">Uncharacterized protein</fullName>
    </submittedName>
</protein>
<reference evidence="1" key="1">
    <citation type="submission" date="2022-12" db="EMBL/GenBank/DDBJ databases">
        <title>Genome Sequence of Lasiodiplodia mahajangana.</title>
        <authorList>
            <person name="Buettner E."/>
        </authorList>
    </citation>
    <scope>NUCLEOTIDE SEQUENCE</scope>
    <source>
        <strain evidence="1">VT137</strain>
    </source>
</reference>
<gene>
    <name evidence="1" type="ORF">O1611_g7957</name>
</gene>
<comment type="caution">
    <text evidence="1">The sequence shown here is derived from an EMBL/GenBank/DDBJ whole genome shotgun (WGS) entry which is preliminary data.</text>
</comment>
<sequence>MLQRASSGAQYPSPTKLRSKGKIAAKLIAVASGRGSDSVGLPGASISTNGTSVGNRSMFTSRMPKKNLPALLGKAMTMSMTSLSQLAGAAVAVRLNMFTIPYKSEYERDKIAHSSDAPHFHQRDLEFPVDHISSLFTQDPIGNHPPSLGISYQSFGRLKGESDTMATLNSTLVGAFSQPDTFSSVFEEVSKYNVQLNIAERLWASWYLWMQNDTLATGIMSFVLHEVIYFGRCLPWMIIDRMPYFNKYKIQNQKIPTLKEQWECASLVLLSHFTVELPQIWLFHPIATYFGMDFGVPFPSLGKMAFHIAIFFVMEDTWHYWFHRALHYGPLYKMIHKLHHTYSAPFGLAAEYASPIEVMLLAFGTVGSPIIWVSLTGDLHLVTMYLWIVGRLFQAIDAHSGYDFPWSLRHFLPFWAGADHHDTHHERFIGNYASSFRWWDYMLDTESGPEAAKRRRERKMKAMKDKKAQ</sequence>
<keyword evidence="2" id="KW-1185">Reference proteome</keyword>
<evidence type="ECO:0000313" key="1">
    <source>
        <dbReference type="EMBL" id="KAJ8125681.1"/>
    </source>
</evidence>